<dbReference type="AlphaFoldDB" id="A0A9J7HP24"/>
<dbReference type="PANTHER" id="PTHR24369">
    <property type="entry name" value="ANTIGEN BSP, PUTATIVE-RELATED"/>
    <property type="match status" value="1"/>
</dbReference>
<dbReference type="Gene3D" id="3.80.10.10">
    <property type="entry name" value="Ribonuclease Inhibitor"/>
    <property type="match status" value="1"/>
</dbReference>
<dbReference type="Pfam" id="PF13855">
    <property type="entry name" value="LRR_8"/>
    <property type="match status" value="1"/>
</dbReference>
<reference evidence="7" key="2">
    <citation type="submission" date="2025-08" db="UniProtKB">
        <authorList>
            <consortium name="RefSeq"/>
        </authorList>
    </citation>
    <scope>IDENTIFICATION</scope>
    <source>
        <strain evidence="7">S238N-H82</strain>
        <tissue evidence="7">Testes</tissue>
    </source>
</reference>
<dbReference type="InterPro" id="IPR032675">
    <property type="entry name" value="LRR_dom_sf"/>
</dbReference>
<dbReference type="RefSeq" id="XP_035660782.1">
    <property type="nucleotide sequence ID" value="XM_035804889.1"/>
</dbReference>
<dbReference type="OrthoDB" id="676979at2759"/>
<keyword evidence="3" id="KW-0677">Repeat</keyword>
<evidence type="ECO:0000313" key="7">
    <source>
        <dbReference type="RefSeq" id="XP_035660782.1"/>
    </source>
</evidence>
<feature type="domain" description="LRRNT" evidence="5">
    <location>
        <begin position="34"/>
        <end position="70"/>
    </location>
</feature>
<feature type="chain" id="PRO_5039892118" evidence="4">
    <location>
        <begin position="31"/>
        <end position="157"/>
    </location>
</feature>
<proteinExistence type="predicted"/>
<gene>
    <name evidence="7" type="primary">LOC118405392</name>
</gene>
<evidence type="ECO:0000259" key="5">
    <source>
        <dbReference type="SMART" id="SM00013"/>
    </source>
</evidence>
<keyword evidence="6" id="KW-1185">Reference proteome</keyword>
<dbReference type="SMART" id="SM00013">
    <property type="entry name" value="LRRNT"/>
    <property type="match status" value="1"/>
</dbReference>
<keyword evidence="1" id="KW-0433">Leucine-rich repeat</keyword>
<dbReference type="InterPro" id="IPR050541">
    <property type="entry name" value="LRR_TM_domain-containing"/>
</dbReference>
<dbReference type="GeneID" id="118405392"/>
<evidence type="ECO:0000256" key="1">
    <source>
        <dbReference type="ARBA" id="ARBA00022614"/>
    </source>
</evidence>
<keyword evidence="2 4" id="KW-0732">Signal</keyword>
<organism evidence="6 7">
    <name type="scientific">Branchiostoma floridae</name>
    <name type="common">Florida lancelet</name>
    <name type="synonym">Amphioxus</name>
    <dbReference type="NCBI Taxonomy" id="7739"/>
    <lineage>
        <taxon>Eukaryota</taxon>
        <taxon>Metazoa</taxon>
        <taxon>Chordata</taxon>
        <taxon>Cephalochordata</taxon>
        <taxon>Leptocardii</taxon>
        <taxon>Amphioxiformes</taxon>
        <taxon>Branchiostomatidae</taxon>
        <taxon>Branchiostoma</taxon>
    </lineage>
</organism>
<dbReference type="OMA" id="NCACEEV"/>
<accession>A0A9J7HP24</accession>
<dbReference type="InterPro" id="IPR003591">
    <property type="entry name" value="Leu-rich_rpt_typical-subtyp"/>
</dbReference>
<dbReference type="Proteomes" id="UP000001554">
    <property type="component" value="Chromosome 18"/>
</dbReference>
<reference evidence="6" key="1">
    <citation type="journal article" date="2020" name="Nat. Ecol. Evol.">
        <title>Deeply conserved synteny resolves early events in vertebrate evolution.</title>
        <authorList>
            <person name="Simakov O."/>
            <person name="Marletaz F."/>
            <person name="Yue J.X."/>
            <person name="O'Connell B."/>
            <person name="Jenkins J."/>
            <person name="Brandt A."/>
            <person name="Calef R."/>
            <person name="Tung C.H."/>
            <person name="Huang T.K."/>
            <person name="Schmutz J."/>
            <person name="Satoh N."/>
            <person name="Yu J.K."/>
            <person name="Putnam N.H."/>
            <person name="Green R.E."/>
            <person name="Rokhsar D.S."/>
        </authorList>
    </citation>
    <scope>NUCLEOTIDE SEQUENCE [LARGE SCALE GENOMIC DNA]</scope>
    <source>
        <strain evidence="6">S238N-H82</strain>
    </source>
</reference>
<feature type="signal peptide" evidence="4">
    <location>
        <begin position="1"/>
        <end position="30"/>
    </location>
</feature>
<sequence length="157" mass="17446">MASGRSKTLDCLYLLHLTLVLSLGAGTVKSAATRCPEFCHCEADEDGQIVSCIGYDLKNIPKGLPVDTVQLNIRNNDIEILDLNDLKPLLRLQGLDVSENNIKAIQGTFEDFPKLTQVQLYDNKLTTLSPDTFGKAATRMHYVSLFNNPWNCDCNLE</sequence>
<dbReference type="SMART" id="SM00369">
    <property type="entry name" value="LRR_TYP"/>
    <property type="match status" value="2"/>
</dbReference>
<evidence type="ECO:0000313" key="6">
    <source>
        <dbReference type="Proteomes" id="UP000001554"/>
    </source>
</evidence>
<dbReference type="KEGG" id="bfo:118405392"/>
<protein>
    <submittedName>
        <fullName evidence="7">Leucine-rich repeat-containing protein 3-like</fullName>
    </submittedName>
</protein>
<evidence type="ECO:0000256" key="3">
    <source>
        <dbReference type="ARBA" id="ARBA00022737"/>
    </source>
</evidence>
<dbReference type="PANTHER" id="PTHR24369:SF210">
    <property type="entry name" value="CHAOPTIN-RELATED"/>
    <property type="match status" value="1"/>
</dbReference>
<dbReference type="InterPro" id="IPR000372">
    <property type="entry name" value="LRRNT"/>
</dbReference>
<dbReference type="SUPFAM" id="SSF52058">
    <property type="entry name" value="L domain-like"/>
    <property type="match status" value="1"/>
</dbReference>
<evidence type="ECO:0000256" key="4">
    <source>
        <dbReference type="SAM" id="SignalP"/>
    </source>
</evidence>
<evidence type="ECO:0000256" key="2">
    <source>
        <dbReference type="ARBA" id="ARBA00022729"/>
    </source>
</evidence>
<dbReference type="InterPro" id="IPR001611">
    <property type="entry name" value="Leu-rich_rpt"/>
</dbReference>
<name>A0A9J7HP24_BRAFL</name>